<sequence>MVDIIESIKMGISRFDDSPHSQTRLLLPWFVTGTLGDTDRALVQRHLAECAECREDLRMEQAQARKIRALPGDVDQGWAAMKARIEAGHADMKRPQPRQHARSSRRLVSGAVAFAAAASVAIFLLVKPPPLYRTLGASPRPGIGNVIVKFKPDTSEAILRTVLTQNQARIVDGPTTSDAYVLHVADDQRAAALSRLRSNSNVTVAEPIDGDMQ</sequence>
<dbReference type="InterPro" id="IPR054399">
    <property type="entry name" value="Fervidolysin-like_N_prodom"/>
</dbReference>
<dbReference type="AlphaFoldDB" id="A0A7W4JCX6"/>
<organism evidence="4 5">
    <name type="scientific">Gluconacetobacter tumulicola</name>
    <dbReference type="NCBI Taxonomy" id="1017177"/>
    <lineage>
        <taxon>Bacteria</taxon>
        <taxon>Pseudomonadati</taxon>
        <taxon>Pseudomonadota</taxon>
        <taxon>Alphaproteobacteria</taxon>
        <taxon>Acetobacterales</taxon>
        <taxon>Acetobacteraceae</taxon>
        <taxon>Gluconacetobacter</taxon>
    </lineage>
</organism>
<dbReference type="InterPro" id="IPR041916">
    <property type="entry name" value="Anti_sigma_zinc_sf"/>
</dbReference>
<dbReference type="Gene3D" id="1.10.10.1320">
    <property type="entry name" value="Anti-sigma factor, zinc-finger domain"/>
    <property type="match status" value="1"/>
</dbReference>
<name>A0A7W4JCX6_9PROT</name>
<dbReference type="RefSeq" id="WP_182965226.1">
    <property type="nucleotide sequence ID" value="NZ_BAABGC010000020.1"/>
</dbReference>
<comment type="caution">
    <text evidence="4">The sequence shown here is derived from an EMBL/GenBank/DDBJ whole genome shotgun (WGS) entry which is preliminary data.</text>
</comment>
<accession>A0A7W4JCX6</accession>
<feature type="transmembrane region" description="Helical" evidence="1">
    <location>
        <begin position="107"/>
        <end position="126"/>
    </location>
</feature>
<keyword evidence="1" id="KW-1133">Transmembrane helix</keyword>
<keyword evidence="1" id="KW-0472">Membrane</keyword>
<feature type="domain" description="Fervidolysin-like N-terminal prodomain" evidence="3">
    <location>
        <begin position="144"/>
        <end position="207"/>
    </location>
</feature>
<protein>
    <submittedName>
        <fullName evidence="4">Zf-HC2 domain-containing protein</fullName>
    </submittedName>
</protein>
<gene>
    <name evidence="4" type="ORF">HLH29_06945</name>
</gene>
<keyword evidence="1" id="KW-0812">Transmembrane</keyword>
<reference evidence="4 5" key="1">
    <citation type="submission" date="2020-04" db="EMBL/GenBank/DDBJ databases">
        <title>Description of novel Gluconacetobacter.</title>
        <authorList>
            <person name="Sombolestani A."/>
        </authorList>
    </citation>
    <scope>NUCLEOTIDE SEQUENCE [LARGE SCALE GENOMIC DNA]</scope>
    <source>
        <strain evidence="4 5">LMG 27725</strain>
    </source>
</reference>
<dbReference type="Proteomes" id="UP000525623">
    <property type="component" value="Unassembled WGS sequence"/>
</dbReference>
<dbReference type="InterPro" id="IPR027383">
    <property type="entry name" value="Znf_put"/>
</dbReference>
<keyword evidence="5" id="KW-1185">Reference proteome</keyword>
<evidence type="ECO:0000313" key="4">
    <source>
        <dbReference type="EMBL" id="MBB2178911.1"/>
    </source>
</evidence>
<proteinExistence type="predicted"/>
<dbReference type="Pfam" id="PF22148">
    <property type="entry name" value="Fervidolysin_NPro-like"/>
    <property type="match status" value="1"/>
</dbReference>
<evidence type="ECO:0000256" key="1">
    <source>
        <dbReference type="SAM" id="Phobius"/>
    </source>
</evidence>
<evidence type="ECO:0000313" key="5">
    <source>
        <dbReference type="Proteomes" id="UP000525623"/>
    </source>
</evidence>
<dbReference type="Pfam" id="PF13490">
    <property type="entry name" value="zf-HC2"/>
    <property type="match status" value="1"/>
</dbReference>
<evidence type="ECO:0000259" key="3">
    <source>
        <dbReference type="Pfam" id="PF22148"/>
    </source>
</evidence>
<evidence type="ECO:0000259" key="2">
    <source>
        <dbReference type="Pfam" id="PF13490"/>
    </source>
</evidence>
<dbReference type="EMBL" id="JABEQL010000007">
    <property type="protein sequence ID" value="MBB2178911.1"/>
    <property type="molecule type" value="Genomic_DNA"/>
</dbReference>
<feature type="domain" description="Putative zinc-finger" evidence="2">
    <location>
        <begin position="22"/>
        <end position="54"/>
    </location>
</feature>